<dbReference type="AlphaFoldDB" id="A0A426YMQ7"/>
<name>A0A426YMQ7_ENSVE</name>
<proteinExistence type="predicted"/>
<reference evidence="2 3" key="1">
    <citation type="journal article" date="2014" name="Agronomy (Basel)">
        <title>A Draft Genome Sequence for Ensete ventricosum, the Drought-Tolerant Tree Against Hunger.</title>
        <authorList>
            <person name="Harrison J."/>
            <person name="Moore K.A."/>
            <person name="Paszkiewicz K."/>
            <person name="Jones T."/>
            <person name="Grant M."/>
            <person name="Ambacheew D."/>
            <person name="Muzemil S."/>
            <person name="Studholme D.J."/>
        </authorList>
    </citation>
    <scope>NUCLEOTIDE SEQUENCE [LARGE SCALE GENOMIC DNA]</scope>
</reference>
<gene>
    <name evidence="2" type="ORF">B296_00014861</name>
</gene>
<accession>A0A426YMQ7</accession>
<comment type="caution">
    <text evidence="2">The sequence shown here is derived from an EMBL/GenBank/DDBJ whole genome shotgun (WGS) entry which is preliminary data.</text>
</comment>
<evidence type="ECO:0000313" key="3">
    <source>
        <dbReference type="Proteomes" id="UP000287651"/>
    </source>
</evidence>
<feature type="region of interest" description="Disordered" evidence="1">
    <location>
        <begin position="58"/>
        <end position="112"/>
    </location>
</feature>
<feature type="compositionally biased region" description="Basic and acidic residues" evidence="1">
    <location>
        <begin position="88"/>
        <end position="110"/>
    </location>
</feature>
<protein>
    <submittedName>
        <fullName evidence="2">Uncharacterized protein</fullName>
    </submittedName>
</protein>
<sequence length="126" mass="13177">MAPKESVGCVAADPSGAEFARAGIEKLGFLIGPDVSGGIAVCCVVLAEWELLSRKGRSSGFAGTRLQPPAKRYKGDQEQMEGPAAYHGGRDGGRCREDGRVPDEAREGRGRRSGFLVAAAEVGSNK</sequence>
<evidence type="ECO:0000313" key="2">
    <source>
        <dbReference type="EMBL" id="RRT53014.1"/>
    </source>
</evidence>
<dbReference type="Proteomes" id="UP000287651">
    <property type="component" value="Unassembled WGS sequence"/>
</dbReference>
<dbReference type="EMBL" id="AMZH03011362">
    <property type="protein sequence ID" value="RRT53014.1"/>
    <property type="molecule type" value="Genomic_DNA"/>
</dbReference>
<evidence type="ECO:0000256" key="1">
    <source>
        <dbReference type="SAM" id="MobiDB-lite"/>
    </source>
</evidence>
<organism evidence="2 3">
    <name type="scientific">Ensete ventricosum</name>
    <name type="common">Abyssinian banana</name>
    <name type="synonym">Musa ensete</name>
    <dbReference type="NCBI Taxonomy" id="4639"/>
    <lineage>
        <taxon>Eukaryota</taxon>
        <taxon>Viridiplantae</taxon>
        <taxon>Streptophyta</taxon>
        <taxon>Embryophyta</taxon>
        <taxon>Tracheophyta</taxon>
        <taxon>Spermatophyta</taxon>
        <taxon>Magnoliopsida</taxon>
        <taxon>Liliopsida</taxon>
        <taxon>Zingiberales</taxon>
        <taxon>Musaceae</taxon>
        <taxon>Ensete</taxon>
    </lineage>
</organism>